<dbReference type="Pfam" id="PF00072">
    <property type="entry name" value="Response_reg"/>
    <property type="match status" value="1"/>
</dbReference>
<organism evidence="8 9">
    <name type="scientific">Paenibacillus eucommiae</name>
    <dbReference type="NCBI Taxonomy" id="1355755"/>
    <lineage>
        <taxon>Bacteria</taxon>
        <taxon>Bacillati</taxon>
        <taxon>Bacillota</taxon>
        <taxon>Bacilli</taxon>
        <taxon>Bacillales</taxon>
        <taxon>Paenibacillaceae</taxon>
        <taxon>Paenibacillus</taxon>
    </lineage>
</organism>
<keyword evidence="9" id="KW-1185">Reference proteome</keyword>
<evidence type="ECO:0000313" key="9">
    <source>
        <dbReference type="Proteomes" id="UP001519287"/>
    </source>
</evidence>
<dbReference type="InterPro" id="IPR011006">
    <property type="entry name" value="CheY-like_superfamily"/>
</dbReference>
<keyword evidence="2" id="KW-0805">Transcription regulation</keyword>
<evidence type="ECO:0000313" key="8">
    <source>
        <dbReference type="EMBL" id="MBP1994296.1"/>
    </source>
</evidence>
<name>A0ABS4J371_9BACL</name>
<accession>A0ABS4J371</accession>
<dbReference type="SMART" id="SM00421">
    <property type="entry name" value="HTH_LUXR"/>
    <property type="match status" value="1"/>
</dbReference>
<sequence length="223" mass="25153">MDKLKVLIAEDDHLLRTGIALIIDAEPDMAVAGSVEDGEQALAAIERSKPDLVLLDLQMPRMDGITCIRHIRRLHADLPILILTTFNEEEYIFQGLAYGANGYLLKNLDFRQLTQTIRDAAQDRSVLPAEVAAKIARYVMNDGTYMKERGLVLFFERNPHFSPKEQQLIKLLLGRLSNKEIASQLFLAEGTVKNALTRLYEKLEADSRIDAIHKLEALLQEAN</sequence>
<evidence type="ECO:0000256" key="4">
    <source>
        <dbReference type="ARBA" id="ARBA00023163"/>
    </source>
</evidence>
<evidence type="ECO:0000259" key="6">
    <source>
        <dbReference type="PROSITE" id="PS50043"/>
    </source>
</evidence>
<evidence type="ECO:0000256" key="3">
    <source>
        <dbReference type="ARBA" id="ARBA00023125"/>
    </source>
</evidence>
<keyword evidence="3 8" id="KW-0238">DNA-binding</keyword>
<dbReference type="InterPro" id="IPR001789">
    <property type="entry name" value="Sig_transdc_resp-reg_receiver"/>
</dbReference>
<dbReference type="InterPro" id="IPR016032">
    <property type="entry name" value="Sig_transdc_resp-reg_C-effctor"/>
</dbReference>
<feature type="domain" description="Response regulatory" evidence="7">
    <location>
        <begin position="5"/>
        <end position="121"/>
    </location>
</feature>
<dbReference type="SUPFAM" id="SSF46894">
    <property type="entry name" value="C-terminal effector domain of the bipartite response regulators"/>
    <property type="match status" value="1"/>
</dbReference>
<dbReference type="PANTHER" id="PTHR43214">
    <property type="entry name" value="TWO-COMPONENT RESPONSE REGULATOR"/>
    <property type="match status" value="1"/>
</dbReference>
<reference evidence="8 9" key="1">
    <citation type="submission" date="2021-03" db="EMBL/GenBank/DDBJ databases">
        <title>Genomic Encyclopedia of Type Strains, Phase IV (KMG-IV): sequencing the most valuable type-strain genomes for metagenomic binning, comparative biology and taxonomic classification.</title>
        <authorList>
            <person name="Goeker M."/>
        </authorList>
    </citation>
    <scope>NUCLEOTIDE SEQUENCE [LARGE SCALE GENOMIC DNA]</scope>
    <source>
        <strain evidence="8 9">DSM 26048</strain>
    </source>
</reference>
<proteinExistence type="predicted"/>
<protein>
    <submittedName>
        <fullName evidence="8">DNA-binding NarL/FixJ family response regulator</fullName>
    </submittedName>
</protein>
<dbReference type="CDD" id="cd06170">
    <property type="entry name" value="LuxR_C_like"/>
    <property type="match status" value="1"/>
</dbReference>
<dbReference type="CDD" id="cd17535">
    <property type="entry name" value="REC_NarL-like"/>
    <property type="match status" value="1"/>
</dbReference>
<dbReference type="InterPro" id="IPR039420">
    <property type="entry name" value="WalR-like"/>
</dbReference>
<feature type="modified residue" description="4-aspartylphosphate" evidence="5">
    <location>
        <position position="56"/>
    </location>
</feature>
<gene>
    <name evidence="8" type="ORF">J2Z66_005932</name>
</gene>
<dbReference type="PROSITE" id="PS50043">
    <property type="entry name" value="HTH_LUXR_2"/>
    <property type="match status" value="1"/>
</dbReference>
<dbReference type="EMBL" id="JAGGLB010000024">
    <property type="protein sequence ID" value="MBP1994296.1"/>
    <property type="molecule type" value="Genomic_DNA"/>
</dbReference>
<dbReference type="Pfam" id="PF00196">
    <property type="entry name" value="GerE"/>
    <property type="match status" value="1"/>
</dbReference>
<dbReference type="GO" id="GO:0003677">
    <property type="term" value="F:DNA binding"/>
    <property type="evidence" value="ECO:0007669"/>
    <property type="project" value="UniProtKB-KW"/>
</dbReference>
<dbReference type="PRINTS" id="PR00038">
    <property type="entry name" value="HTHLUXR"/>
</dbReference>
<keyword evidence="1 5" id="KW-0597">Phosphoprotein</keyword>
<evidence type="ECO:0000256" key="2">
    <source>
        <dbReference type="ARBA" id="ARBA00023015"/>
    </source>
</evidence>
<feature type="domain" description="HTH luxR-type" evidence="6">
    <location>
        <begin position="154"/>
        <end position="219"/>
    </location>
</feature>
<dbReference type="PROSITE" id="PS50110">
    <property type="entry name" value="RESPONSE_REGULATORY"/>
    <property type="match status" value="1"/>
</dbReference>
<dbReference type="Proteomes" id="UP001519287">
    <property type="component" value="Unassembled WGS sequence"/>
</dbReference>
<dbReference type="InterPro" id="IPR058245">
    <property type="entry name" value="NreC/VraR/RcsB-like_REC"/>
</dbReference>
<dbReference type="RefSeq" id="WP_209976138.1">
    <property type="nucleotide sequence ID" value="NZ_JAGGLB010000024.1"/>
</dbReference>
<dbReference type="SMART" id="SM00448">
    <property type="entry name" value="REC"/>
    <property type="match status" value="1"/>
</dbReference>
<dbReference type="InterPro" id="IPR000792">
    <property type="entry name" value="Tscrpt_reg_LuxR_C"/>
</dbReference>
<evidence type="ECO:0000259" key="7">
    <source>
        <dbReference type="PROSITE" id="PS50110"/>
    </source>
</evidence>
<keyword evidence="4" id="KW-0804">Transcription</keyword>
<evidence type="ECO:0000256" key="1">
    <source>
        <dbReference type="ARBA" id="ARBA00022553"/>
    </source>
</evidence>
<dbReference type="SUPFAM" id="SSF52172">
    <property type="entry name" value="CheY-like"/>
    <property type="match status" value="1"/>
</dbReference>
<comment type="caution">
    <text evidence="8">The sequence shown here is derived from an EMBL/GenBank/DDBJ whole genome shotgun (WGS) entry which is preliminary data.</text>
</comment>
<dbReference type="PANTHER" id="PTHR43214:SF24">
    <property type="entry name" value="TRANSCRIPTIONAL REGULATORY PROTEIN NARL-RELATED"/>
    <property type="match status" value="1"/>
</dbReference>
<evidence type="ECO:0000256" key="5">
    <source>
        <dbReference type="PROSITE-ProRule" id="PRU00169"/>
    </source>
</evidence>
<dbReference type="Gene3D" id="3.40.50.2300">
    <property type="match status" value="1"/>
</dbReference>